<comment type="caution">
    <text evidence="5">The sequence shown here is derived from an EMBL/GenBank/DDBJ whole genome shotgun (WGS) entry which is preliminary data.</text>
</comment>
<dbReference type="SUPFAM" id="SSF48498">
    <property type="entry name" value="Tetracyclin repressor-like, C-terminal domain"/>
    <property type="match status" value="1"/>
</dbReference>
<dbReference type="PANTHER" id="PTHR30328:SF54">
    <property type="entry name" value="HTH-TYPE TRANSCRIPTIONAL REPRESSOR SCO4008"/>
    <property type="match status" value="1"/>
</dbReference>
<name>A0A9N8X119_9BURK</name>
<dbReference type="SUPFAM" id="SSF46689">
    <property type="entry name" value="Homeodomain-like"/>
    <property type="match status" value="1"/>
</dbReference>
<dbReference type="RefSeq" id="WP_228875901.1">
    <property type="nucleotide sequence ID" value="NZ_CAJQYX010000001.1"/>
</dbReference>
<keyword evidence="6" id="KW-1185">Reference proteome</keyword>
<dbReference type="PRINTS" id="PR00455">
    <property type="entry name" value="HTHTETR"/>
</dbReference>
<dbReference type="InterPro" id="IPR036271">
    <property type="entry name" value="Tet_transcr_reg_TetR-rel_C_sf"/>
</dbReference>
<evidence type="ECO:0000256" key="2">
    <source>
        <dbReference type="PROSITE-ProRule" id="PRU00335"/>
    </source>
</evidence>
<protein>
    <recommendedName>
        <fullName evidence="4">HTH tetR-type domain-containing protein</fullName>
    </recommendedName>
</protein>
<evidence type="ECO:0000259" key="4">
    <source>
        <dbReference type="PROSITE" id="PS50977"/>
    </source>
</evidence>
<gene>
    <name evidence="5" type="ORF">LMG31841_01898</name>
</gene>
<organism evidence="5 6">
    <name type="scientific">Paraburkholderia saeva</name>
    <dbReference type="NCBI Taxonomy" id="2777537"/>
    <lineage>
        <taxon>Bacteria</taxon>
        <taxon>Pseudomonadati</taxon>
        <taxon>Pseudomonadota</taxon>
        <taxon>Betaproteobacteria</taxon>
        <taxon>Burkholderiales</taxon>
        <taxon>Burkholderiaceae</taxon>
        <taxon>Paraburkholderia</taxon>
    </lineage>
</organism>
<dbReference type="Pfam" id="PF00440">
    <property type="entry name" value="TetR_N"/>
    <property type="match status" value="1"/>
</dbReference>
<dbReference type="AlphaFoldDB" id="A0A9N8X119"/>
<dbReference type="InterPro" id="IPR001647">
    <property type="entry name" value="HTH_TetR"/>
</dbReference>
<evidence type="ECO:0000313" key="6">
    <source>
        <dbReference type="Proteomes" id="UP000789704"/>
    </source>
</evidence>
<dbReference type="InterPro" id="IPR041474">
    <property type="entry name" value="NicS_C"/>
</dbReference>
<dbReference type="Pfam" id="PF17938">
    <property type="entry name" value="TetR_C_29"/>
    <property type="match status" value="1"/>
</dbReference>
<dbReference type="Gene3D" id="1.10.357.10">
    <property type="entry name" value="Tetracycline Repressor, domain 2"/>
    <property type="match status" value="1"/>
</dbReference>
<dbReference type="GO" id="GO:0003677">
    <property type="term" value="F:DNA binding"/>
    <property type="evidence" value="ECO:0007669"/>
    <property type="project" value="UniProtKB-UniRule"/>
</dbReference>
<proteinExistence type="predicted"/>
<feature type="DNA-binding region" description="H-T-H motif" evidence="2">
    <location>
        <begin position="73"/>
        <end position="92"/>
    </location>
</feature>
<dbReference type="PROSITE" id="PS50977">
    <property type="entry name" value="HTH_TETR_2"/>
    <property type="match status" value="1"/>
</dbReference>
<sequence length="260" mass="29027">MVRKTQHAAKSPKAVKTTKSSKTSKTSKPAKVAQIEDKAGTPTSRQKLAAKTRERMLRIAIREFADKGYSGARVETIASRSKVNIRMIYHYFGGKEKLYVEVLEHVLARLREAELAVTLDVNRVDPAAGILQLYDFTEGHFSTHPELLCLLSWENLNRARFLKLSKVIPAMSSPVLDKLRTLLERGEASGTLRIGIDPLHMYVTLVSLAYFHKSNAYTLSKMFDADMLAPGWQTAHKHQAHEVVRAFLNSGVMPGIVKAA</sequence>
<dbReference type="EMBL" id="CAJQZC010000003">
    <property type="protein sequence ID" value="CAG4894356.1"/>
    <property type="molecule type" value="Genomic_DNA"/>
</dbReference>
<reference evidence="5" key="1">
    <citation type="submission" date="2021-04" db="EMBL/GenBank/DDBJ databases">
        <authorList>
            <person name="Vanwijnsberghe S."/>
        </authorList>
    </citation>
    <scope>NUCLEOTIDE SEQUENCE</scope>
    <source>
        <strain evidence="5">LMG 31841</strain>
    </source>
</reference>
<accession>A0A9N8X119</accession>
<keyword evidence="1 2" id="KW-0238">DNA-binding</keyword>
<dbReference type="InterPro" id="IPR009057">
    <property type="entry name" value="Homeodomain-like_sf"/>
</dbReference>
<dbReference type="InterPro" id="IPR050109">
    <property type="entry name" value="HTH-type_TetR-like_transc_reg"/>
</dbReference>
<dbReference type="PANTHER" id="PTHR30328">
    <property type="entry name" value="TRANSCRIPTIONAL REPRESSOR"/>
    <property type="match status" value="1"/>
</dbReference>
<dbReference type="Proteomes" id="UP000789704">
    <property type="component" value="Unassembled WGS sequence"/>
</dbReference>
<feature type="compositionally biased region" description="Low complexity" evidence="3">
    <location>
        <begin position="8"/>
        <end position="33"/>
    </location>
</feature>
<evidence type="ECO:0000256" key="1">
    <source>
        <dbReference type="ARBA" id="ARBA00023125"/>
    </source>
</evidence>
<evidence type="ECO:0000313" key="5">
    <source>
        <dbReference type="EMBL" id="CAG4894356.1"/>
    </source>
</evidence>
<feature type="domain" description="HTH tetR-type" evidence="4">
    <location>
        <begin position="50"/>
        <end position="110"/>
    </location>
</feature>
<evidence type="ECO:0000256" key="3">
    <source>
        <dbReference type="SAM" id="MobiDB-lite"/>
    </source>
</evidence>
<feature type="region of interest" description="Disordered" evidence="3">
    <location>
        <begin position="1"/>
        <end position="46"/>
    </location>
</feature>